<keyword evidence="4" id="KW-0735">Signal-anchor</keyword>
<dbReference type="PANTHER" id="PTHR32285">
    <property type="entry name" value="PROTEIN TRICHOME BIREFRINGENCE-LIKE 9-RELATED"/>
    <property type="match status" value="1"/>
</dbReference>
<protein>
    <recommendedName>
        <fullName evidence="12">Trichome birefringence-like N-terminal domain-containing protein</fullName>
    </recommendedName>
</protein>
<keyword evidence="3 7" id="KW-0812">Transmembrane</keyword>
<reference evidence="10 11" key="1">
    <citation type="submission" date="2024-01" db="EMBL/GenBank/DDBJ databases">
        <title>The genomes of 5 underutilized Papilionoideae crops provide insights into root nodulation and disease resistanc.</title>
        <authorList>
            <person name="Jiang F."/>
        </authorList>
    </citation>
    <scope>NUCLEOTIDE SEQUENCE [LARGE SCALE GENOMIC DNA]</scope>
    <source>
        <strain evidence="10">DUOXIRENSHENG_FW03</strain>
        <tissue evidence="10">Leaves</tissue>
    </source>
</reference>
<proteinExistence type="inferred from homology"/>
<sequence length="471" mass="55241">MSLYTQYIDQNFFHDPILFAISLLLCPFLLSLISLSHSSPFQKMKFHDTDHPCGNSTPKHMIPKVTLLAILMILIVAITPLWYPLLSYSSLLKINKYKHHHESSQYDVQENLPSTYVQKCDIFSGEWVSNPKAPYYSNTTCWAIHEHQNCMKYGRPDSEFMKWRWKPNECELPIFNPFQFLEIVKGKSMAFVGDSVGRNQMQSMMCLLSKVEWPIDVSYTSDEYYKRWKYPSYNFTMASFWTPHLVRAKVGDSNGPTKTGLFNLYLDEFDVTWTTQIEEFDYIILNGGHWFFRPSVFYERKKIVGCHFCLLENVPDLTMFYGYRKALRTAFKAINSLENFKGMVFLRTFAPSHFENGLWNQGGNCLRTKPFRSNETRLEGTNLELYMIQLEEFKKAEKEGRKKGLRFKLLDTTQAMLLRPDGHPSRYGHWPHENVTLYNDCVHWCLPGPIDTWSDFLLQMLKMEGRRSAIS</sequence>
<comment type="similarity">
    <text evidence="2">Belongs to the PC-esterase family. TBL subfamily.</text>
</comment>
<dbReference type="Proteomes" id="UP001386955">
    <property type="component" value="Unassembled WGS sequence"/>
</dbReference>
<dbReference type="EMBL" id="JAYMYS010000009">
    <property type="protein sequence ID" value="KAK7381140.1"/>
    <property type="molecule type" value="Genomic_DNA"/>
</dbReference>
<dbReference type="GO" id="GO:0005794">
    <property type="term" value="C:Golgi apparatus"/>
    <property type="evidence" value="ECO:0007669"/>
    <property type="project" value="TreeGrafter"/>
</dbReference>
<dbReference type="PANTHER" id="PTHR32285:SF229">
    <property type="entry name" value="PROTEIN TRICHOME BIREFRINGENCE-LIKE 20"/>
    <property type="match status" value="1"/>
</dbReference>
<evidence type="ECO:0000259" key="9">
    <source>
        <dbReference type="Pfam" id="PF14416"/>
    </source>
</evidence>
<evidence type="ECO:0000256" key="3">
    <source>
        <dbReference type="ARBA" id="ARBA00022692"/>
    </source>
</evidence>
<accession>A0AAN9RLJ5</accession>
<dbReference type="InterPro" id="IPR025846">
    <property type="entry name" value="TBL_N"/>
</dbReference>
<gene>
    <name evidence="10" type="ORF">VNO78_33666</name>
</gene>
<dbReference type="InterPro" id="IPR026057">
    <property type="entry name" value="TBL_C"/>
</dbReference>
<keyword evidence="5 7" id="KW-1133">Transmembrane helix</keyword>
<feature type="transmembrane region" description="Helical" evidence="7">
    <location>
        <begin position="17"/>
        <end position="35"/>
    </location>
</feature>
<evidence type="ECO:0000256" key="6">
    <source>
        <dbReference type="ARBA" id="ARBA00023136"/>
    </source>
</evidence>
<keyword evidence="6 7" id="KW-0472">Membrane</keyword>
<dbReference type="GO" id="GO:0016020">
    <property type="term" value="C:membrane"/>
    <property type="evidence" value="ECO:0007669"/>
    <property type="project" value="UniProtKB-SubCell"/>
</dbReference>
<dbReference type="AlphaFoldDB" id="A0AAN9RLJ5"/>
<feature type="transmembrane region" description="Helical" evidence="7">
    <location>
        <begin position="65"/>
        <end position="85"/>
    </location>
</feature>
<dbReference type="GO" id="GO:0016413">
    <property type="term" value="F:O-acetyltransferase activity"/>
    <property type="evidence" value="ECO:0007669"/>
    <property type="project" value="InterPro"/>
</dbReference>
<evidence type="ECO:0000256" key="4">
    <source>
        <dbReference type="ARBA" id="ARBA00022968"/>
    </source>
</evidence>
<dbReference type="Pfam" id="PF13839">
    <property type="entry name" value="PC-Esterase"/>
    <property type="match status" value="1"/>
</dbReference>
<dbReference type="Pfam" id="PF14416">
    <property type="entry name" value="PMR5N"/>
    <property type="match status" value="1"/>
</dbReference>
<evidence type="ECO:0000313" key="10">
    <source>
        <dbReference type="EMBL" id="KAK7381140.1"/>
    </source>
</evidence>
<evidence type="ECO:0000256" key="1">
    <source>
        <dbReference type="ARBA" id="ARBA00004167"/>
    </source>
</evidence>
<evidence type="ECO:0000313" key="11">
    <source>
        <dbReference type="Proteomes" id="UP001386955"/>
    </source>
</evidence>
<comment type="caution">
    <text evidence="10">The sequence shown here is derived from an EMBL/GenBank/DDBJ whole genome shotgun (WGS) entry which is preliminary data.</text>
</comment>
<evidence type="ECO:0000256" key="2">
    <source>
        <dbReference type="ARBA" id="ARBA00007727"/>
    </source>
</evidence>
<organism evidence="10 11">
    <name type="scientific">Psophocarpus tetragonolobus</name>
    <name type="common">Winged bean</name>
    <name type="synonym">Dolichos tetragonolobus</name>
    <dbReference type="NCBI Taxonomy" id="3891"/>
    <lineage>
        <taxon>Eukaryota</taxon>
        <taxon>Viridiplantae</taxon>
        <taxon>Streptophyta</taxon>
        <taxon>Embryophyta</taxon>
        <taxon>Tracheophyta</taxon>
        <taxon>Spermatophyta</taxon>
        <taxon>Magnoliopsida</taxon>
        <taxon>eudicotyledons</taxon>
        <taxon>Gunneridae</taxon>
        <taxon>Pentapetalae</taxon>
        <taxon>rosids</taxon>
        <taxon>fabids</taxon>
        <taxon>Fabales</taxon>
        <taxon>Fabaceae</taxon>
        <taxon>Papilionoideae</taxon>
        <taxon>50 kb inversion clade</taxon>
        <taxon>NPAAA clade</taxon>
        <taxon>indigoferoid/millettioid clade</taxon>
        <taxon>Phaseoleae</taxon>
        <taxon>Psophocarpus</taxon>
    </lineage>
</organism>
<feature type="domain" description="Trichome birefringence-like N-terminal" evidence="9">
    <location>
        <begin position="118"/>
        <end position="171"/>
    </location>
</feature>
<name>A0AAN9RLJ5_PSOTE</name>
<evidence type="ECO:0000256" key="7">
    <source>
        <dbReference type="SAM" id="Phobius"/>
    </source>
</evidence>
<keyword evidence="11" id="KW-1185">Reference proteome</keyword>
<evidence type="ECO:0000256" key="5">
    <source>
        <dbReference type="ARBA" id="ARBA00022989"/>
    </source>
</evidence>
<evidence type="ECO:0008006" key="12">
    <source>
        <dbReference type="Google" id="ProtNLM"/>
    </source>
</evidence>
<feature type="domain" description="Trichome birefringence-like C-terminal" evidence="8">
    <location>
        <begin position="172"/>
        <end position="460"/>
    </location>
</feature>
<comment type="subcellular location">
    <subcellularLocation>
        <location evidence="1">Membrane</location>
        <topology evidence="1">Single-pass membrane protein</topology>
    </subcellularLocation>
</comment>
<dbReference type="InterPro" id="IPR029962">
    <property type="entry name" value="TBL"/>
</dbReference>
<evidence type="ECO:0000259" key="8">
    <source>
        <dbReference type="Pfam" id="PF13839"/>
    </source>
</evidence>